<keyword evidence="4" id="KW-0560">Oxidoreductase</keyword>
<comment type="caution">
    <text evidence="7">The sequence shown here is derived from an EMBL/GenBank/DDBJ whole genome shotgun (WGS) entry which is preliminary data.</text>
</comment>
<evidence type="ECO:0000256" key="1">
    <source>
        <dbReference type="ARBA" id="ARBA00007992"/>
    </source>
</evidence>
<dbReference type="SUPFAM" id="SSF54373">
    <property type="entry name" value="FAD-linked reductases, C-terminal domain"/>
    <property type="match status" value="1"/>
</dbReference>
<evidence type="ECO:0000259" key="6">
    <source>
        <dbReference type="Pfam" id="PF01494"/>
    </source>
</evidence>
<dbReference type="Gene3D" id="3.50.50.60">
    <property type="entry name" value="FAD/NAD(P)-binding domain"/>
    <property type="match status" value="1"/>
</dbReference>
<keyword evidence="3" id="KW-0274">FAD</keyword>
<evidence type="ECO:0000313" key="7">
    <source>
        <dbReference type="EMBL" id="KAJ7757712.1"/>
    </source>
</evidence>
<dbReference type="PRINTS" id="PR00420">
    <property type="entry name" value="RNGMNOXGNASE"/>
</dbReference>
<dbReference type="Pfam" id="PF01494">
    <property type="entry name" value="FAD_binding_3"/>
    <property type="match status" value="1"/>
</dbReference>
<dbReference type="PANTHER" id="PTHR13789">
    <property type="entry name" value="MONOOXYGENASE"/>
    <property type="match status" value="1"/>
</dbReference>
<reference evidence="7" key="1">
    <citation type="submission" date="2023-03" db="EMBL/GenBank/DDBJ databases">
        <title>Massive genome expansion in bonnet fungi (Mycena s.s.) driven by repeated elements and novel gene families across ecological guilds.</title>
        <authorList>
            <consortium name="Lawrence Berkeley National Laboratory"/>
            <person name="Harder C.B."/>
            <person name="Miyauchi S."/>
            <person name="Viragh M."/>
            <person name="Kuo A."/>
            <person name="Thoen E."/>
            <person name="Andreopoulos B."/>
            <person name="Lu D."/>
            <person name="Skrede I."/>
            <person name="Drula E."/>
            <person name="Henrissat B."/>
            <person name="Morin E."/>
            <person name="Kohler A."/>
            <person name="Barry K."/>
            <person name="LaButti K."/>
            <person name="Morin E."/>
            <person name="Salamov A."/>
            <person name="Lipzen A."/>
            <person name="Mereny Z."/>
            <person name="Hegedus B."/>
            <person name="Baldrian P."/>
            <person name="Stursova M."/>
            <person name="Weitz H."/>
            <person name="Taylor A."/>
            <person name="Grigoriev I.V."/>
            <person name="Nagy L.G."/>
            <person name="Martin F."/>
            <person name="Kauserud H."/>
        </authorList>
    </citation>
    <scope>NUCLEOTIDE SEQUENCE</scope>
    <source>
        <strain evidence="7">CBHHK188m</strain>
    </source>
</reference>
<accession>A0AAD7NFI9</accession>
<evidence type="ECO:0000256" key="5">
    <source>
        <dbReference type="ARBA" id="ARBA00023033"/>
    </source>
</evidence>
<keyword evidence="8" id="KW-1185">Reference proteome</keyword>
<dbReference type="GO" id="GO:0071949">
    <property type="term" value="F:FAD binding"/>
    <property type="evidence" value="ECO:0007669"/>
    <property type="project" value="InterPro"/>
</dbReference>
<evidence type="ECO:0000313" key="8">
    <source>
        <dbReference type="Proteomes" id="UP001215280"/>
    </source>
</evidence>
<keyword evidence="2" id="KW-0285">Flavoprotein</keyword>
<dbReference type="EMBL" id="JARJLG010000057">
    <property type="protein sequence ID" value="KAJ7757712.1"/>
    <property type="molecule type" value="Genomic_DNA"/>
</dbReference>
<dbReference type="InterPro" id="IPR036188">
    <property type="entry name" value="FAD/NAD-bd_sf"/>
</dbReference>
<evidence type="ECO:0000256" key="4">
    <source>
        <dbReference type="ARBA" id="ARBA00023002"/>
    </source>
</evidence>
<dbReference type="PANTHER" id="PTHR13789:SF314">
    <property type="entry name" value="FAD-BINDING DOMAIN-CONTAINING PROTEIN"/>
    <property type="match status" value="1"/>
</dbReference>
<feature type="domain" description="FAD-binding" evidence="6">
    <location>
        <begin position="13"/>
        <end position="365"/>
    </location>
</feature>
<dbReference type="InterPro" id="IPR050493">
    <property type="entry name" value="FAD-dep_Monooxygenase_BioMet"/>
</dbReference>
<sequence length="413" mass="44849">MATSNTSTQPLNISIVGAGIGGLTAAVALRRNGHHVQIFEAVEIKTEIGAALGVNVNAMKVLDHIGVSRDNLKGVPWHGNIRFDSDGGEGTTTRWLVPAANERPGLLAHRSDVYEELKRLATGEGEGLPAKLHLGVKAVACDPEEGTVTLNGGEIVRSDFILGADGVHSVIRTHIVGSVQTAQDSGHSCFRTVLETSNLRDIPELEWLHGGDSGTRSIVLKGGPFKMLFIYPCRNGTLINVVAFYPDSPEDAGTWVPTATCEELLAKFSDFDPKYLRLFDLPAHSEIHKWKLRVLPLLPTWISGRAALLGDAAHATLPLLGQGAAMAIEEAGSLGPLLPAGTRREDIPSRLQAYQDLRKPRGEFVKTESFEQIAHGFTFYRSKEIQSYLLQYEPIKAAEECYQQRFGADCLAN</sequence>
<dbReference type="Gene3D" id="3.30.9.30">
    <property type="match status" value="1"/>
</dbReference>
<evidence type="ECO:0000256" key="3">
    <source>
        <dbReference type="ARBA" id="ARBA00022827"/>
    </source>
</evidence>
<gene>
    <name evidence="7" type="ORF">DFH07DRAFT_940405</name>
</gene>
<dbReference type="GO" id="GO:0004497">
    <property type="term" value="F:monooxygenase activity"/>
    <property type="evidence" value="ECO:0007669"/>
    <property type="project" value="UniProtKB-KW"/>
</dbReference>
<proteinExistence type="inferred from homology"/>
<dbReference type="AlphaFoldDB" id="A0AAD7NFI9"/>
<keyword evidence="5" id="KW-0503">Monooxygenase</keyword>
<dbReference type="Proteomes" id="UP001215280">
    <property type="component" value="Unassembled WGS sequence"/>
</dbReference>
<evidence type="ECO:0000256" key="2">
    <source>
        <dbReference type="ARBA" id="ARBA00022630"/>
    </source>
</evidence>
<protein>
    <submittedName>
        <fullName evidence="7">FAD/NAD(P)-binding domain-containing protein</fullName>
    </submittedName>
</protein>
<dbReference type="SUPFAM" id="SSF51905">
    <property type="entry name" value="FAD/NAD(P)-binding domain"/>
    <property type="match status" value="1"/>
</dbReference>
<organism evidence="7 8">
    <name type="scientific">Mycena maculata</name>
    <dbReference type="NCBI Taxonomy" id="230809"/>
    <lineage>
        <taxon>Eukaryota</taxon>
        <taxon>Fungi</taxon>
        <taxon>Dikarya</taxon>
        <taxon>Basidiomycota</taxon>
        <taxon>Agaricomycotina</taxon>
        <taxon>Agaricomycetes</taxon>
        <taxon>Agaricomycetidae</taxon>
        <taxon>Agaricales</taxon>
        <taxon>Marasmiineae</taxon>
        <taxon>Mycenaceae</taxon>
        <taxon>Mycena</taxon>
    </lineage>
</organism>
<dbReference type="InterPro" id="IPR002938">
    <property type="entry name" value="FAD-bd"/>
</dbReference>
<name>A0AAD7NFI9_9AGAR</name>
<comment type="similarity">
    <text evidence="1">Belongs to the paxM FAD-dependent monooxygenase family.</text>
</comment>